<feature type="transmembrane region" description="Helical" evidence="16">
    <location>
        <begin position="472"/>
        <end position="494"/>
    </location>
</feature>
<evidence type="ECO:0000313" key="20">
    <source>
        <dbReference type="Proteomes" id="UP000825935"/>
    </source>
</evidence>
<protein>
    <recommendedName>
        <fullName evidence="5">glucan endo-1,3-beta-D-glucosidase</fullName>
        <ecNumber evidence="5">3.2.1.39</ecNumber>
    </recommendedName>
</protein>
<dbReference type="Gene3D" id="3.20.20.80">
    <property type="entry name" value="Glycosidases"/>
    <property type="match status" value="1"/>
</dbReference>
<dbReference type="InterPro" id="IPR017853">
    <property type="entry name" value="GH"/>
</dbReference>
<evidence type="ECO:0000259" key="18">
    <source>
        <dbReference type="SMART" id="SM00768"/>
    </source>
</evidence>
<evidence type="ECO:0000256" key="5">
    <source>
        <dbReference type="ARBA" id="ARBA00012780"/>
    </source>
</evidence>
<comment type="similarity">
    <text evidence="4 15">Belongs to the glycosyl hydrolase 17 family.</text>
</comment>
<dbReference type="EC" id="3.2.1.39" evidence="5"/>
<evidence type="ECO:0000256" key="12">
    <source>
        <dbReference type="ARBA" id="ARBA00023180"/>
    </source>
</evidence>
<accession>A0A8T2QPE7</accession>
<comment type="caution">
    <text evidence="19">The sequence shown here is derived from an EMBL/GenBank/DDBJ whole genome shotgun (WGS) entry which is preliminary data.</text>
</comment>
<comment type="subcellular location">
    <subcellularLocation>
        <location evidence="2">Cell membrane</location>
    </subcellularLocation>
    <subcellularLocation>
        <location evidence="3">Membrane</location>
        <topology evidence="3">Lipid-anchor</topology>
    </subcellularLocation>
</comment>
<keyword evidence="20" id="KW-1185">Reference proteome</keyword>
<evidence type="ECO:0000256" key="16">
    <source>
        <dbReference type="SAM" id="Phobius"/>
    </source>
</evidence>
<evidence type="ECO:0000256" key="1">
    <source>
        <dbReference type="ARBA" id="ARBA00000382"/>
    </source>
</evidence>
<dbReference type="SMART" id="SM00768">
    <property type="entry name" value="X8"/>
    <property type="match status" value="1"/>
</dbReference>
<evidence type="ECO:0000256" key="6">
    <source>
        <dbReference type="ARBA" id="ARBA00022475"/>
    </source>
</evidence>
<dbReference type="GO" id="GO:0042973">
    <property type="term" value="F:glucan endo-1,3-beta-D-glucosidase activity"/>
    <property type="evidence" value="ECO:0007669"/>
    <property type="project" value="UniProtKB-EC"/>
</dbReference>
<dbReference type="EMBL" id="CM035438">
    <property type="protein sequence ID" value="KAH7285859.1"/>
    <property type="molecule type" value="Genomic_DNA"/>
</dbReference>
<evidence type="ECO:0000256" key="4">
    <source>
        <dbReference type="ARBA" id="ARBA00008773"/>
    </source>
</evidence>
<feature type="chain" id="PRO_5035834008" description="glucan endo-1,3-beta-D-glucosidase" evidence="17">
    <location>
        <begin position="34"/>
        <end position="497"/>
    </location>
</feature>
<evidence type="ECO:0000256" key="14">
    <source>
        <dbReference type="ARBA" id="ARBA00023295"/>
    </source>
</evidence>
<keyword evidence="9" id="KW-0611">Plant defense</keyword>
<dbReference type="Proteomes" id="UP000825935">
    <property type="component" value="Chromosome 33"/>
</dbReference>
<evidence type="ECO:0000256" key="11">
    <source>
        <dbReference type="ARBA" id="ARBA00023157"/>
    </source>
</evidence>
<sequence>MVFKTSLQSCLSARLTDLVRLSILLFTIQGTEGIGVNWGTQSSHQLPPSIVVRMLKDNNFDKVKLFDTAESTLKALAGTDIEVMVAIPNNQLIQLQDANAALTWVGDHVKRYIFDGGVNIKYVAVANEPYLTSYNGTYVPLTFPALQNVQNALNRLNLGNTIKTTVPMNADVLTDSGTNMPSQGKFRPDIASQMLQIVSFLNQNGCPFTINIYPFISYSSTPGFPENYAFFGSSVAQITDGSRIYTNTFDASYDTLVQALSSAGFPNMPIIVGEIGWATDGVRPASTPQNAQRFNQGFLDHVSSNAGTPLRPNVPIQYYLFGLLDEDAKDIAPGLFERHWGIFTFDGNAKYALTIPGATANGNSGTLVNAKGVVHLPTRWCVANKDADPAKLADPVNFACSNADCTQLLYGASCNGLDTIGNASYAFNQYFQIQNQKSGSCSFNGLASITHDDPSTDTCKFIIQIDVTASSAFPVAVVSIATVFISSLFVMLAIPMM</sequence>
<feature type="signal peptide" evidence="17">
    <location>
        <begin position="1"/>
        <end position="33"/>
    </location>
</feature>
<gene>
    <name evidence="19" type="ORF">KP509_33G048900</name>
</gene>
<keyword evidence="6" id="KW-1003">Cell membrane</keyword>
<keyword evidence="8" id="KW-0378">Hydrolase</keyword>
<keyword evidence="10 16" id="KW-0472">Membrane</keyword>
<dbReference type="InterPro" id="IPR044965">
    <property type="entry name" value="Glyco_hydro_17_plant"/>
</dbReference>
<evidence type="ECO:0000256" key="8">
    <source>
        <dbReference type="ARBA" id="ARBA00022801"/>
    </source>
</evidence>
<dbReference type="InterPro" id="IPR012946">
    <property type="entry name" value="X8"/>
</dbReference>
<evidence type="ECO:0000313" key="19">
    <source>
        <dbReference type="EMBL" id="KAH7285859.1"/>
    </source>
</evidence>
<keyword evidence="14" id="KW-0326">Glycosidase</keyword>
<proteinExistence type="inferred from homology"/>
<evidence type="ECO:0000256" key="10">
    <source>
        <dbReference type="ARBA" id="ARBA00023136"/>
    </source>
</evidence>
<dbReference type="AlphaFoldDB" id="A0A8T2QPE7"/>
<keyword evidence="11" id="KW-1015">Disulfide bond</keyword>
<evidence type="ECO:0000256" key="9">
    <source>
        <dbReference type="ARBA" id="ARBA00022821"/>
    </source>
</evidence>
<dbReference type="GO" id="GO:0005886">
    <property type="term" value="C:plasma membrane"/>
    <property type="evidence" value="ECO:0007669"/>
    <property type="project" value="UniProtKB-SubCell"/>
</dbReference>
<evidence type="ECO:0000256" key="2">
    <source>
        <dbReference type="ARBA" id="ARBA00004236"/>
    </source>
</evidence>
<dbReference type="Pfam" id="PF00332">
    <property type="entry name" value="Glyco_hydro_17"/>
    <property type="match status" value="1"/>
</dbReference>
<dbReference type="OMA" id="MTQMVEF"/>
<dbReference type="PANTHER" id="PTHR32227">
    <property type="entry name" value="GLUCAN ENDO-1,3-BETA-GLUCOSIDASE BG1-RELATED-RELATED"/>
    <property type="match status" value="1"/>
</dbReference>
<dbReference type="FunFam" id="1.20.58.1040:FF:000002">
    <property type="entry name" value="Glucan endo-1,3-beta-glucosidase 8"/>
    <property type="match status" value="1"/>
</dbReference>
<keyword evidence="12" id="KW-0325">Glycoprotein</keyword>
<dbReference type="GO" id="GO:0005975">
    <property type="term" value="P:carbohydrate metabolic process"/>
    <property type="evidence" value="ECO:0007669"/>
    <property type="project" value="InterPro"/>
</dbReference>
<dbReference type="OrthoDB" id="408788at2759"/>
<evidence type="ECO:0000256" key="3">
    <source>
        <dbReference type="ARBA" id="ARBA00004635"/>
    </source>
</evidence>
<name>A0A8T2QPE7_CERRI</name>
<evidence type="ECO:0000256" key="17">
    <source>
        <dbReference type="SAM" id="SignalP"/>
    </source>
</evidence>
<dbReference type="SUPFAM" id="SSF51445">
    <property type="entry name" value="(Trans)glycosidases"/>
    <property type="match status" value="1"/>
</dbReference>
<organism evidence="19 20">
    <name type="scientific">Ceratopteris richardii</name>
    <name type="common">Triangle waterfern</name>
    <dbReference type="NCBI Taxonomy" id="49495"/>
    <lineage>
        <taxon>Eukaryota</taxon>
        <taxon>Viridiplantae</taxon>
        <taxon>Streptophyta</taxon>
        <taxon>Embryophyta</taxon>
        <taxon>Tracheophyta</taxon>
        <taxon>Polypodiopsida</taxon>
        <taxon>Polypodiidae</taxon>
        <taxon>Polypodiales</taxon>
        <taxon>Pteridineae</taxon>
        <taxon>Pteridaceae</taxon>
        <taxon>Parkerioideae</taxon>
        <taxon>Ceratopteris</taxon>
    </lineage>
</organism>
<dbReference type="Pfam" id="PF07983">
    <property type="entry name" value="X8"/>
    <property type="match status" value="1"/>
</dbReference>
<evidence type="ECO:0000256" key="15">
    <source>
        <dbReference type="RuleBase" id="RU004335"/>
    </source>
</evidence>
<keyword evidence="16" id="KW-1133">Transmembrane helix</keyword>
<keyword evidence="7 17" id="KW-0732">Signal</keyword>
<evidence type="ECO:0000256" key="7">
    <source>
        <dbReference type="ARBA" id="ARBA00022729"/>
    </source>
</evidence>
<feature type="domain" description="X8" evidence="18">
    <location>
        <begin position="379"/>
        <end position="461"/>
    </location>
</feature>
<reference evidence="19" key="1">
    <citation type="submission" date="2021-08" db="EMBL/GenBank/DDBJ databases">
        <title>WGS assembly of Ceratopteris richardii.</title>
        <authorList>
            <person name="Marchant D.B."/>
            <person name="Chen G."/>
            <person name="Jenkins J."/>
            <person name="Shu S."/>
            <person name="Leebens-Mack J."/>
            <person name="Grimwood J."/>
            <person name="Schmutz J."/>
            <person name="Soltis P."/>
            <person name="Soltis D."/>
            <person name="Chen Z.-H."/>
        </authorList>
    </citation>
    <scope>NUCLEOTIDE SEQUENCE</scope>
    <source>
        <strain evidence="19">Whitten #5841</strain>
        <tissue evidence="19">Leaf</tissue>
    </source>
</reference>
<keyword evidence="13" id="KW-0449">Lipoprotein</keyword>
<dbReference type="GO" id="GO:0006952">
    <property type="term" value="P:defense response"/>
    <property type="evidence" value="ECO:0007669"/>
    <property type="project" value="UniProtKB-KW"/>
</dbReference>
<dbReference type="Gene3D" id="1.20.58.1040">
    <property type="match status" value="1"/>
</dbReference>
<keyword evidence="16" id="KW-0812">Transmembrane</keyword>
<dbReference type="InterPro" id="IPR000490">
    <property type="entry name" value="Glyco_hydro_17"/>
</dbReference>
<dbReference type="FunFam" id="3.20.20.80:FF:000008">
    <property type="entry name" value="Glucan endo-1,3-beta-glucosidase 5"/>
    <property type="match status" value="1"/>
</dbReference>
<comment type="catalytic activity">
    <reaction evidence="1">
        <text>Hydrolysis of (1-&gt;3)-beta-D-glucosidic linkages in (1-&gt;3)-beta-D-glucans.</text>
        <dbReference type="EC" id="3.2.1.39"/>
    </reaction>
</comment>
<evidence type="ECO:0000256" key="13">
    <source>
        <dbReference type="ARBA" id="ARBA00023288"/>
    </source>
</evidence>